<organism evidence="2">
    <name type="scientific">viral metagenome</name>
    <dbReference type="NCBI Taxonomy" id="1070528"/>
    <lineage>
        <taxon>unclassified sequences</taxon>
        <taxon>metagenomes</taxon>
        <taxon>organismal metagenomes</taxon>
    </lineage>
</organism>
<evidence type="ECO:0000313" key="2">
    <source>
        <dbReference type="EMBL" id="QJA94221.1"/>
    </source>
</evidence>
<feature type="compositionally biased region" description="Acidic residues" evidence="1">
    <location>
        <begin position="49"/>
        <end position="67"/>
    </location>
</feature>
<protein>
    <submittedName>
        <fullName evidence="2">Uncharacterized protein</fullName>
    </submittedName>
</protein>
<evidence type="ECO:0000256" key="1">
    <source>
        <dbReference type="SAM" id="MobiDB-lite"/>
    </source>
</evidence>
<proteinExistence type="predicted"/>
<dbReference type="EMBL" id="MT143213">
    <property type="protein sequence ID" value="QJA94221.1"/>
    <property type="molecule type" value="Genomic_DNA"/>
</dbReference>
<reference evidence="2" key="1">
    <citation type="submission" date="2020-03" db="EMBL/GenBank/DDBJ databases">
        <title>The deep terrestrial virosphere.</title>
        <authorList>
            <person name="Holmfeldt K."/>
            <person name="Nilsson E."/>
            <person name="Simone D."/>
            <person name="Lopez-Fernandez M."/>
            <person name="Wu X."/>
            <person name="de Brujin I."/>
            <person name="Lundin D."/>
            <person name="Andersson A."/>
            <person name="Bertilsson S."/>
            <person name="Dopson M."/>
        </authorList>
    </citation>
    <scope>NUCLEOTIDE SEQUENCE</scope>
    <source>
        <strain evidence="2">MM415B03931</strain>
    </source>
</reference>
<name>A0A6M3LMF0_9ZZZZ</name>
<sequence length="67" mass="7603">MSMIETCRCKGTGWVKARIPSMFQDDYGGRSFGWAGCNEHAHLAIDNEPPADDSTLEPEPYDWEERP</sequence>
<dbReference type="AlphaFoldDB" id="A0A6M3LMF0"/>
<accession>A0A6M3LMF0</accession>
<feature type="region of interest" description="Disordered" evidence="1">
    <location>
        <begin position="44"/>
        <end position="67"/>
    </location>
</feature>
<gene>
    <name evidence="2" type="ORF">MM415B03931_0009</name>
</gene>